<evidence type="ECO:0000313" key="4">
    <source>
        <dbReference type="Proteomes" id="UP000223913"/>
    </source>
</evidence>
<sequence length="871" mass="96228">MIEQAVLPSNLPYIRFFLIHPFSILGMNRVVRFLAFILCIGSLGFNGCQESSDLLQAPSSDESTPHSPEDWMYRQRAYPHGRIRKDIYLQAMHQWQALRNARSGGQQDWEPVGPLAIGGRITSLAVDPTDDQTIFIGAASGGVFKTTNGGQNWSPVFDGAASLSIGDLALAPSDPQIIYVGTGEANAGGGSLAYDGAGIYKSTDGGTNWTPLGLENSGSTGKMIVHPQNPDRVYVATMGELFANNSERGLYRTINGGQSWEQVLYISDSTGVIDLAIHPDQLDILFAASWERIRRPNRRQYGGTTSAIYRSNDGGDSWQQLSLPIAPNRRLGRIGLAISPVNPNRIYASVVDGDNDLLLGIYRSDNLGQSWTDLPLDGISQVPFMWWFGKIYADPVDADRVYICGLEVEQYRLGDEQWETIMRGSHVDQHVLYIEPDNASYLLLGNDGGLYRGTGDFTTTWTHFDNLPITQFYTAEIDFQQPSRLFGGTQDNGSLRRRTDSGQWEQILGGDGFVNLVDPSDPRFVYAESQYGNFRRSTSGGNQFSNGTPIESLSENRNWKTPVILDPNTPSTLYYGAQRVFRSTDRAVNWQAISPILANTPPGSNLVYGSITSLAVSPANSSVLYAGTDEGSLFLTTNDGNDWEPIDQNLPGRWITSISAHPTDQRVAYVTFSGYRWNDYLPHVFRTDDQGQTWTDISAGLPEVPVNDIVIRPDRPEELFLATDAGVFRSEDEGLSWSVLGQSLPKVVVNDLVYHQPTQTLVAGTYGRSMYQITIEDSPLAVDQQVRGLIQSARAFPNPFREQSRIRIVLEKAENLNVGIYQLDGRLVQTLHEGQLAAGVHEFSFRAGGSGSYICRIIGRESRATLLLSRL</sequence>
<dbReference type="InterPro" id="IPR052025">
    <property type="entry name" value="Xyloglucanase_GH74"/>
</dbReference>
<dbReference type="GO" id="GO:0016787">
    <property type="term" value="F:hydrolase activity"/>
    <property type="evidence" value="ECO:0007669"/>
    <property type="project" value="UniProtKB-KW"/>
</dbReference>
<dbReference type="GO" id="GO:0010411">
    <property type="term" value="P:xyloglucan metabolic process"/>
    <property type="evidence" value="ECO:0007669"/>
    <property type="project" value="TreeGrafter"/>
</dbReference>
<name>A0A2D0N830_FLAN2</name>
<evidence type="ECO:0000313" key="3">
    <source>
        <dbReference type="EMBL" id="PHN04674.1"/>
    </source>
</evidence>
<comment type="caution">
    <text evidence="3">The sequence shown here is derived from an EMBL/GenBank/DDBJ whole genome shotgun (WGS) entry which is preliminary data.</text>
</comment>
<evidence type="ECO:0000256" key="1">
    <source>
        <dbReference type="ARBA" id="ARBA00022737"/>
    </source>
</evidence>
<dbReference type="SUPFAM" id="SSF110296">
    <property type="entry name" value="Oligoxyloglucan reducing end-specific cellobiohydrolase"/>
    <property type="match status" value="2"/>
</dbReference>
<keyword evidence="1" id="KW-0677">Repeat</keyword>
<organism evidence="3 4">
    <name type="scientific">Flavilitoribacter nigricans (strain ATCC 23147 / DSM 23189 / NBRC 102662 / NCIMB 1420 / SS-2)</name>
    <name type="common">Lewinella nigricans</name>
    <dbReference type="NCBI Taxonomy" id="1122177"/>
    <lineage>
        <taxon>Bacteria</taxon>
        <taxon>Pseudomonadati</taxon>
        <taxon>Bacteroidota</taxon>
        <taxon>Saprospiria</taxon>
        <taxon>Saprospirales</taxon>
        <taxon>Lewinellaceae</taxon>
        <taxon>Flavilitoribacter</taxon>
    </lineage>
</organism>
<dbReference type="Proteomes" id="UP000223913">
    <property type="component" value="Unassembled WGS sequence"/>
</dbReference>
<proteinExistence type="predicted"/>
<reference evidence="3 4" key="1">
    <citation type="submission" date="2017-10" db="EMBL/GenBank/DDBJ databases">
        <title>The draft genome sequence of Lewinella nigricans NBRC 102662.</title>
        <authorList>
            <person name="Wang K."/>
        </authorList>
    </citation>
    <scope>NUCLEOTIDE SEQUENCE [LARGE SCALE GENOMIC DNA]</scope>
    <source>
        <strain evidence="3 4">NBRC 102662</strain>
    </source>
</reference>
<feature type="domain" description="Sortilin N-terminal" evidence="2">
    <location>
        <begin position="199"/>
        <end position="321"/>
    </location>
</feature>
<dbReference type="AlphaFoldDB" id="A0A2D0N830"/>
<dbReference type="EMBL" id="PDUD01000024">
    <property type="protein sequence ID" value="PHN04674.1"/>
    <property type="molecule type" value="Genomic_DNA"/>
</dbReference>
<evidence type="ECO:0000259" key="2">
    <source>
        <dbReference type="Pfam" id="PF15902"/>
    </source>
</evidence>
<keyword evidence="3" id="KW-0378">Hydrolase</keyword>
<dbReference type="InterPro" id="IPR015943">
    <property type="entry name" value="WD40/YVTN_repeat-like_dom_sf"/>
</dbReference>
<dbReference type="PANTHER" id="PTHR43739:SF5">
    <property type="entry name" value="EXO-ALPHA-SIALIDASE"/>
    <property type="match status" value="1"/>
</dbReference>
<dbReference type="Pfam" id="PF15902">
    <property type="entry name" value="Sortilin-Vps10"/>
    <property type="match status" value="1"/>
</dbReference>
<dbReference type="CDD" id="cd15482">
    <property type="entry name" value="Sialidase_non-viral"/>
    <property type="match status" value="1"/>
</dbReference>
<gene>
    <name evidence="3" type="ORF">CRP01_19335</name>
</gene>
<accession>A0A2D0N830</accession>
<dbReference type="PANTHER" id="PTHR43739">
    <property type="entry name" value="XYLOGLUCANASE (EUROFUNG)"/>
    <property type="match status" value="1"/>
</dbReference>
<dbReference type="Gene3D" id="2.130.10.10">
    <property type="entry name" value="YVTN repeat-like/Quinoprotein amine dehydrogenase"/>
    <property type="match status" value="3"/>
</dbReference>
<protein>
    <submittedName>
        <fullName evidence="3">Glycosyl hydrolase</fullName>
    </submittedName>
</protein>
<dbReference type="InterPro" id="IPR031778">
    <property type="entry name" value="Sortilin_N"/>
</dbReference>
<keyword evidence="4" id="KW-1185">Reference proteome</keyword>